<evidence type="ECO:0000313" key="9">
    <source>
        <dbReference type="EMBL" id="KIQ67499.1"/>
    </source>
</evidence>
<feature type="transmembrane region" description="Helical" evidence="7">
    <location>
        <begin position="104"/>
        <end position="125"/>
    </location>
</feature>
<feature type="transmembrane region" description="Helical" evidence="7">
    <location>
        <begin position="243"/>
        <end position="262"/>
    </location>
</feature>
<comment type="function">
    <text evidence="7">Part of the tripartite ATP-independent periplasmic (TRAP) transport system.</text>
</comment>
<dbReference type="Pfam" id="PF06808">
    <property type="entry name" value="DctM"/>
    <property type="match status" value="1"/>
</dbReference>
<comment type="similarity">
    <text evidence="7">Belongs to the TRAP transporter large permease family.</text>
</comment>
<comment type="caution">
    <text evidence="9">The sequence shown here is derived from an EMBL/GenBank/DDBJ whole genome shotgun (WGS) entry which is preliminary data.</text>
</comment>
<name>A0A0D0PYI9_9RHOB</name>
<organism evidence="9 10">
    <name type="scientific">Wenxinia marina DSM 24838</name>
    <dbReference type="NCBI Taxonomy" id="1123501"/>
    <lineage>
        <taxon>Bacteria</taxon>
        <taxon>Pseudomonadati</taxon>
        <taxon>Pseudomonadota</taxon>
        <taxon>Alphaproteobacteria</taxon>
        <taxon>Rhodobacterales</taxon>
        <taxon>Roseobacteraceae</taxon>
        <taxon>Wenxinia</taxon>
    </lineage>
</organism>
<feature type="transmembrane region" description="Helical" evidence="7">
    <location>
        <begin position="315"/>
        <end position="333"/>
    </location>
</feature>
<protein>
    <recommendedName>
        <fullName evidence="7">TRAP transporter large permease protein</fullName>
    </recommendedName>
</protein>
<sequence length="431" mass="45132">MSWEFSVAVAAIVVMAVVGLPIGHAMLGASLLYLLVEGQDMGIAAEQLLRGLYGSYVLLAIPLFIFAADLMNVGSLSDRLLDFCRALVGRFRGGLGHVNVVSSLIFSGMSGSAIADAVGMGRIIINLMTKDGKYPAAYAGAITAASAIIGPIIPPSIPMVLYALVSDTSIGFLFLGGVGPGLILGVLLMVVNAAMARRYGFPVEEPTPLRDLPRVTLRAVPALLMPVILLVGIYGGVTTPTEAAALAALYAFLVSTVFYRSVSLRQAYETVRQSAKSTASVGILIAGALVFNYVVTVEQVPNSIRAAMAGYDLGPVGFLLLVNAMLLVLGCLLEANAILLVIVPILIPTAVSLGIDPVHFGVVVVVNTMIGLATPPYGLLLFVVSGITRTPIGQTIRHLLPFLAIMIVGLGLITFVPGTVLWLPRLYGYGN</sequence>
<dbReference type="PATRIC" id="fig|1123501.6.peg.4054"/>
<evidence type="ECO:0000259" key="8">
    <source>
        <dbReference type="Pfam" id="PF06808"/>
    </source>
</evidence>
<evidence type="ECO:0000256" key="1">
    <source>
        <dbReference type="ARBA" id="ARBA00004429"/>
    </source>
</evidence>
<dbReference type="InterPro" id="IPR004681">
    <property type="entry name" value="TRAP_DctM"/>
</dbReference>
<dbReference type="AlphaFoldDB" id="A0A0D0PYI9"/>
<evidence type="ECO:0000256" key="4">
    <source>
        <dbReference type="ARBA" id="ARBA00022692"/>
    </source>
</evidence>
<keyword evidence="4 7" id="KW-0812">Transmembrane</keyword>
<evidence type="ECO:0000256" key="5">
    <source>
        <dbReference type="ARBA" id="ARBA00022989"/>
    </source>
</evidence>
<reference evidence="9 10" key="1">
    <citation type="submission" date="2013-01" db="EMBL/GenBank/DDBJ databases">
        <authorList>
            <person name="Fiebig A."/>
            <person name="Goeker M."/>
            <person name="Klenk H.-P.P."/>
        </authorList>
    </citation>
    <scope>NUCLEOTIDE SEQUENCE [LARGE SCALE GENOMIC DNA]</scope>
    <source>
        <strain evidence="9 10">DSM 24838</strain>
    </source>
</reference>
<gene>
    <name evidence="9" type="ORF">Wenmar_03924</name>
</gene>
<evidence type="ECO:0000256" key="6">
    <source>
        <dbReference type="ARBA" id="ARBA00023136"/>
    </source>
</evidence>
<dbReference type="NCBIfam" id="TIGR00786">
    <property type="entry name" value="dctM"/>
    <property type="match status" value="1"/>
</dbReference>
<dbReference type="eggNOG" id="COG1593">
    <property type="taxonomic scope" value="Bacteria"/>
</dbReference>
<feature type="domain" description="TRAP C4-dicarboxylate transport system permease DctM subunit" evidence="8">
    <location>
        <begin position="10"/>
        <end position="418"/>
    </location>
</feature>
<feature type="transmembrane region" description="Helical" evidence="7">
    <location>
        <begin position="48"/>
        <end position="68"/>
    </location>
</feature>
<dbReference type="InterPro" id="IPR010656">
    <property type="entry name" value="DctM"/>
</dbReference>
<evidence type="ECO:0000256" key="7">
    <source>
        <dbReference type="RuleBase" id="RU369079"/>
    </source>
</evidence>
<comment type="subunit">
    <text evidence="7">The complex comprises the extracytoplasmic solute receptor protein and the two transmembrane proteins.</text>
</comment>
<feature type="transmembrane region" description="Helical" evidence="7">
    <location>
        <begin position="274"/>
        <end position="295"/>
    </location>
</feature>
<dbReference type="Proteomes" id="UP000035100">
    <property type="component" value="Unassembled WGS sequence"/>
</dbReference>
<feature type="transmembrane region" description="Helical" evidence="7">
    <location>
        <begin position="361"/>
        <end position="387"/>
    </location>
</feature>
<dbReference type="PANTHER" id="PTHR33362">
    <property type="entry name" value="SIALIC ACID TRAP TRANSPORTER PERMEASE PROTEIN SIAT-RELATED"/>
    <property type="match status" value="1"/>
</dbReference>
<dbReference type="RefSeq" id="WP_018301720.1">
    <property type="nucleotide sequence ID" value="NZ_KB902278.1"/>
</dbReference>
<keyword evidence="5 7" id="KW-1133">Transmembrane helix</keyword>
<evidence type="ECO:0000313" key="10">
    <source>
        <dbReference type="Proteomes" id="UP000035100"/>
    </source>
</evidence>
<keyword evidence="7" id="KW-0813">Transport</keyword>
<feature type="transmembrane region" description="Helical" evidence="7">
    <location>
        <begin position="215"/>
        <end position="237"/>
    </location>
</feature>
<feature type="transmembrane region" description="Helical" evidence="7">
    <location>
        <begin position="170"/>
        <end position="194"/>
    </location>
</feature>
<proteinExistence type="inferred from homology"/>
<dbReference type="GO" id="GO:0005886">
    <property type="term" value="C:plasma membrane"/>
    <property type="evidence" value="ECO:0007669"/>
    <property type="project" value="UniProtKB-SubCell"/>
</dbReference>
<feature type="transmembrane region" description="Helical" evidence="7">
    <location>
        <begin position="137"/>
        <end position="164"/>
    </location>
</feature>
<dbReference type="PANTHER" id="PTHR33362:SF5">
    <property type="entry name" value="C4-DICARBOXYLATE TRAP TRANSPORTER LARGE PERMEASE PROTEIN DCTM"/>
    <property type="match status" value="1"/>
</dbReference>
<comment type="subcellular location">
    <subcellularLocation>
        <location evidence="1 7">Cell inner membrane</location>
        <topology evidence="1 7">Multi-pass membrane protein</topology>
    </subcellularLocation>
</comment>
<keyword evidence="2" id="KW-1003">Cell membrane</keyword>
<dbReference type="EMBL" id="AONG01000022">
    <property type="protein sequence ID" value="KIQ67499.1"/>
    <property type="molecule type" value="Genomic_DNA"/>
</dbReference>
<keyword evidence="6 7" id="KW-0472">Membrane</keyword>
<dbReference type="GO" id="GO:0022857">
    <property type="term" value="F:transmembrane transporter activity"/>
    <property type="evidence" value="ECO:0007669"/>
    <property type="project" value="UniProtKB-UniRule"/>
</dbReference>
<keyword evidence="3 7" id="KW-0997">Cell inner membrane</keyword>
<feature type="transmembrane region" description="Helical" evidence="7">
    <location>
        <begin position="338"/>
        <end position="355"/>
    </location>
</feature>
<dbReference type="PIRSF" id="PIRSF006066">
    <property type="entry name" value="HI0050"/>
    <property type="match status" value="1"/>
</dbReference>
<evidence type="ECO:0000256" key="3">
    <source>
        <dbReference type="ARBA" id="ARBA00022519"/>
    </source>
</evidence>
<keyword evidence="10" id="KW-1185">Reference proteome</keyword>
<accession>A0A0D0PYI9</accession>
<feature type="transmembrane region" description="Helical" evidence="7">
    <location>
        <begin position="399"/>
        <end position="423"/>
    </location>
</feature>
<dbReference type="STRING" id="1123501.Wenmar_03924"/>
<evidence type="ECO:0000256" key="2">
    <source>
        <dbReference type="ARBA" id="ARBA00022475"/>
    </source>
</evidence>
<dbReference type="OrthoDB" id="9790209at2"/>
<feature type="transmembrane region" description="Helical" evidence="7">
    <location>
        <begin position="6"/>
        <end position="36"/>
    </location>
</feature>